<dbReference type="KEGG" id="nmv:NITMOv2_1252"/>
<gene>
    <name evidence="1" type="ORF">NITMOv2_1252</name>
</gene>
<dbReference type="PATRIC" id="fig|42253.5.peg.1232"/>
<keyword evidence="2" id="KW-1185">Reference proteome</keyword>
<organism evidence="1 2">
    <name type="scientific">Nitrospira moscoviensis</name>
    <dbReference type="NCBI Taxonomy" id="42253"/>
    <lineage>
        <taxon>Bacteria</taxon>
        <taxon>Pseudomonadati</taxon>
        <taxon>Nitrospirota</taxon>
        <taxon>Nitrospiria</taxon>
        <taxon>Nitrospirales</taxon>
        <taxon>Nitrospiraceae</taxon>
        <taxon>Nitrospira</taxon>
    </lineage>
</organism>
<dbReference type="EMBL" id="CP011801">
    <property type="protein sequence ID" value="ALA57680.1"/>
    <property type="molecule type" value="Genomic_DNA"/>
</dbReference>
<dbReference type="Proteomes" id="UP000069205">
    <property type="component" value="Chromosome"/>
</dbReference>
<name>A0A0K2G9R2_NITMO</name>
<evidence type="ECO:0000313" key="2">
    <source>
        <dbReference type="Proteomes" id="UP000069205"/>
    </source>
</evidence>
<sequence>MAAMVPVMAAVITCAGAVGAELPVGKQVPIQELRERASSLVGRDVVIAGVVETVEPVTEENFESWKLAAPCVGSYFVTMKDHSGSIDVLVRGNCINQLQARHGPRLEKGQTVWIKVRMFVPDLNIFALNPLVRAVAQDFGPLAPE</sequence>
<proteinExistence type="predicted"/>
<protein>
    <submittedName>
        <fullName evidence="1">Uncharacterized protein</fullName>
    </submittedName>
</protein>
<dbReference type="AlphaFoldDB" id="A0A0K2G9R2"/>
<reference evidence="1 2" key="1">
    <citation type="journal article" date="2015" name="Proc. Natl. Acad. Sci. U.S.A.">
        <title>Expanded metabolic versatility of ubiquitous nitrite-oxidizing bacteria from the genus Nitrospira.</title>
        <authorList>
            <person name="Koch H."/>
            <person name="Lucker S."/>
            <person name="Albertsen M."/>
            <person name="Kitzinger K."/>
            <person name="Herbold C."/>
            <person name="Spieck E."/>
            <person name="Nielsen P.H."/>
            <person name="Wagner M."/>
            <person name="Daims H."/>
        </authorList>
    </citation>
    <scope>NUCLEOTIDE SEQUENCE [LARGE SCALE GENOMIC DNA]</scope>
    <source>
        <strain evidence="1 2">NSP M-1</strain>
    </source>
</reference>
<evidence type="ECO:0000313" key="1">
    <source>
        <dbReference type="EMBL" id="ALA57680.1"/>
    </source>
</evidence>
<accession>A0A0K2G9R2</accession>
<dbReference type="STRING" id="42253.NITMOv2_1252"/>